<dbReference type="SUPFAM" id="SSF54427">
    <property type="entry name" value="NTF2-like"/>
    <property type="match status" value="1"/>
</dbReference>
<dbReference type="NCBIfam" id="TIGR02246">
    <property type="entry name" value="SgcJ/EcaC family oxidoreductase"/>
    <property type="match status" value="1"/>
</dbReference>
<dbReference type="AlphaFoldDB" id="A0A917X030"/>
<keyword evidence="3" id="KW-1185">Reference proteome</keyword>
<name>A0A917X030_9ACTN</name>
<dbReference type="InterPro" id="IPR011944">
    <property type="entry name" value="Steroid_delta5-4_isomerase"/>
</dbReference>
<feature type="domain" description="DUF4440" evidence="1">
    <location>
        <begin position="19"/>
        <end position="126"/>
    </location>
</feature>
<accession>A0A917X030</accession>
<evidence type="ECO:0000313" key="2">
    <source>
        <dbReference type="EMBL" id="GGM47294.1"/>
    </source>
</evidence>
<gene>
    <name evidence="2" type="ORF">GCM10007977_056180</name>
</gene>
<sequence>MILVNTEGGRSVAESGLDEALAEHLAALDRKDLEAYAATLADEVVLILPDGQVLAGKPAVVELHRQLFADGSWTQERTVRTVTTVGSTGWVLIEYRFFTVDADGRIVSDTNAYFTLTYAHVDGRWLVVADQNTRKAPAAAQ</sequence>
<dbReference type="Proteomes" id="UP000642070">
    <property type="component" value="Unassembled WGS sequence"/>
</dbReference>
<dbReference type="InterPro" id="IPR032710">
    <property type="entry name" value="NTF2-like_dom_sf"/>
</dbReference>
<dbReference type="Gene3D" id="3.10.450.50">
    <property type="match status" value="1"/>
</dbReference>
<dbReference type="EMBL" id="BMPI01000029">
    <property type="protein sequence ID" value="GGM47294.1"/>
    <property type="molecule type" value="Genomic_DNA"/>
</dbReference>
<organism evidence="2 3">
    <name type="scientific">Dactylosporangium sucinum</name>
    <dbReference type="NCBI Taxonomy" id="1424081"/>
    <lineage>
        <taxon>Bacteria</taxon>
        <taxon>Bacillati</taxon>
        <taxon>Actinomycetota</taxon>
        <taxon>Actinomycetes</taxon>
        <taxon>Micromonosporales</taxon>
        <taxon>Micromonosporaceae</taxon>
        <taxon>Dactylosporangium</taxon>
    </lineage>
</organism>
<reference evidence="2" key="2">
    <citation type="submission" date="2020-09" db="EMBL/GenBank/DDBJ databases">
        <authorList>
            <person name="Sun Q."/>
            <person name="Ohkuma M."/>
        </authorList>
    </citation>
    <scope>NUCLEOTIDE SEQUENCE</scope>
    <source>
        <strain evidence="2">JCM 19831</strain>
    </source>
</reference>
<dbReference type="Pfam" id="PF14534">
    <property type="entry name" value="DUF4440"/>
    <property type="match status" value="1"/>
</dbReference>
<proteinExistence type="predicted"/>
<dbReference type="InterPro" id="IPR027843">
    <property type="entry name" value="DUF4440"/>
</dbReference>
<comment type="caution">
    <text evidence="2">The sequence shown here is derived from an EMBL/GenBank/DDBJ whole genome shotgun (WGS) entry which is preliminary data.</text>
</comment>
<reference evidence="2" key="1">
    <citation type="journal article" date="2014" name="Int. J. Syst. Evol. Microbiol.">
        <title>Complete genome sequence of Corynebacterium casei LMG S-19264T (=DSM 44701T), isolated from a smear-ripened cheese.</title>
        <authorList>
            <consortium name="US DOE Joint Genome Institute (JGI-PGF)"/>
            <person name="Walter F."/>
            <person name="Albersmeier A."/>
            <person name="Kalinowski J."/>
            <person name="Ruckert C."/>
        </authorList>
    </citation>
    <scope>NUCLEOTIDE SEQUENCE</scope>
    <source>
        <strain evidence="2">JCM 19831</strain>
    </source>
</reference>
<evidence type="ECO:0000259" key="1">
    <source>
        <dbReference type="Pfam" id="PF14534"/>
    </source>
</evidence>
<evidence type="ECO:0000313" key="3">
    <source>
        <dbReference type="Proteomes" id="UP000642070"/>
    </source>
</evidence>
<protein>
    <recommendedName>
        <fullName evidence="1">DUF4440 domain-containing protein</fullName>
    </recommendedName>
</protein>